<dbReference type="InterPro" id="IPR023795">
    <property type="entry name" value="Serpin_CS"/>
</dbReference>
<dbReference type="InterPro" id="IPR042178">
    <property type="entry name" value="Serpin_sf_1"/>
</dbReference>
<dbReference type="Ensembl" id="ENSSHAT00000048199.1">
    <property type="protein sequence ID" value="ENSSHAP00000032790.1"/>
    <property type="gene ID" value="ENSSHAG00000031607.1"/>
</dbReference>
<evidence type="ECO:0000256" key="4">
    <source>
        <dbReference type="ARBA" id="ARBA00022690"/>
    </source>
</evidence>
<dbReference type="PROSITE" id="PS00284">
    <property type="entry name" value="SERPIN"/>
    <property type="match status" value="1"/>
</dbReference>
<dbReference type="SMART" id="SM00093">
    <property type="entry name" value="SERPIN"/>
    <property type="match status" value="1"/>
</dbReference>
<dbReference type="FunFam" id="2.30.39.10:FF:000001">
    <property type="entry name" value="Serpin family B member 2"/>
    <property type="match status" value="1"/>
</dbReference>
<dbReference type="InParanoid" id="A0A7N4V1R0"/>
<sequence>MMDALSDAISTFTLNVFKEITEKDSSQNVFYSPLSLYCALTMVLEGAKGNTAAQIQQVLSLNKGTDVCQSFQFFLEEANKSGDQCLLRIANRLFGEKTHDFMSSFKESCQKFYLSKMEELDFVNASEEARKHINKWVEEKTEGKIVELLTNGSIDQLTSLVLVNAIYFKGKWQNQFEKHATKERMFKISKDKQKPVQMMFQESTFSMTYLREVFTKVLVLPYVGGQMDMVILLPDENTDLKTLEKSLTSEKLTDWLKPERMNKTEVEVFLPRFKLEENLDLECILQKLGMSDAFDGSKADFSGISAGKNLFLSKVLHKAYVEVNEEGTEAAAATAAVAMFLCAKMNPRFVVDRPFLFLIRDNSSKNILFFGKVISP</sequence>
<dbReference type="Gene3D" id="3.30.497.10">
    <property type="entry name" value="Antithrombin, subunit I, domain 2"/>
    <property type="match status" value="1"/>
</dbReference>
<keyword evidence="11" id="KW-1185">Reference proteome</keyword>
<keyword evidence="4" id="KW-0646">Protease inhibitor</keyword>
<organism evidence="10 11">
    <name type="scientific">Sarcophilus harrisii</name>
    <name type="common">Tasmanian devil</name>
    <name type="synonym">Sarcophilus laniarius</name>
    <dbReference type="NCBI Taxonomy" id="9305"/>
    <lineage>
        <taxon>Eukaryota</taxon>
        <taxon>Metazoa</taxon>
        <taxon>Chordata</taxon>
        <taxon>Craniata</taxon>
        <taxon>Vertebrata</taxon>
        <taxon>Euteleostomi</taxon>
        <taxon>Mammalia</taxon>
        <taxon>Metatheria</taxon>
        <taxon>Dasyuromorphia</taxon>
        <taxon>Dasyuridae</taxon>
        <taxon>Sarcophilus</taxon>
    </lineage>
</organism>
<keyword evidence="5" id="KW-0722">Serine protease inhibitor</keyword>
<dbReference type="Proteomes" id="UP000007648">
    <property type="component" value="Unassembled WGS sequence"/>
</dbReference>
<dbReference type="GO" id="GO:0005615">
    <property type="term" value="C:extracellular space"/>
    <property type="evidence" value="ECO:0007669"/>
    <property type="project" value="InterPro"/>
</dbReference>
<keyword evidence="3" id="KW-0963">Cytoplasm</keyword>
<evidence type="ECO:0000313" key="11">
    <source>
        <dbReference type="Proteomes" id="UP000007648"/>
    </source>
</evidence>
<protein>
    <recommendedName>
        <fullName evidence="8">Serpin B6</fullName>
    </recommendedName>
</protein>
<evidence type="ECO:0000256" key="5">
    <source>
        <dbReference type="ARBA" id="ARBA00022900"/>
    </source>
</evidence>
<reference evidence="10" key="2">
    <citation type="submission" date="2025-08" db="UniProtKB">
        <authorList>
            <consortium name="Ensembl"/>
        </authorList>
    </citation>
    <scope>IDENTIFICATION</scope>
</reference>
<comment type="subcellular location">
    <subcellularLocation>
        <location evidence="1">Cytoplasm</location>
    </subcellularLocation>
</comment>
<proteinExistence type="inferred from homology"/>
<evidence type="ECO:0000256" key="2">
    <source>
        <dbReference type="ARBA" id="ARBA00006426"/>
    </source>
</evidence>
<dbReference type="CDD" id="cd19956">
    <property type="entry name" value="serpinB"/>
    <property type="match status" value="1"/>
</dbReference>
<dbReference type="KEGG" id="shr:100929216"/>
<evidence type="ECO:0000256" key="6">
    <source>
        <dbReference type="ARBA" id="ARBA00022990"/>
    </source>
</evidence>
<dbReference type="InterPro" id="IPR000240">
    <property type="entry name" value="Serpin_B9/Maspin"/>
</dbReference>
<feature type="domain" description="Serpin" evidence="9">
    <location>
        <begin position="14"/>
        <end position="376"/>
    </location>
</feature>
<comment type="similarity">
    <text evidence="2">Belongs to the serpin family. Ov-serpin subfamily.</text>
</comment>
<evidence type="ECO:0000256" key="7">
    <source>
        <dbReference type="ARBA" id="ARBA00038828"/>
    </source>
</evidence>
<dbReference type="InterPro" id="IPR036186">
    <property type="entry name" value="Serpin_sf"/>
</dbReference>
<dbReference type="InterPro" id="IPR023796">
    <property type="entry name" value="Serpin_dom"/>
</dbReference>
<gene>
    <name evidence="10" type="primary">LOC100929216</name>
</gene>
<dbReference type="GO" id="GO:0005737">
    <property type="term" value="C:cytoplasm"/>
    <property type="evidence" value="ECO:0007669"/>
    <property type="project" value="UniProtKB-SubCell"/>
</dbReference>
<dbReference type="PANTHER" id="PTHR11461:SF204">
    <property type="entry name" value="SERPIN B6"/>
    <property type="match status" value="1"/>
</dbReference>
<dbReference type="AlphaFoldDB" id="A0A7N4V1R0"/>
<accession>A0A7N4V1R0</accession>
<reference evidence="10" key="3">
    <citation type="submission" date="2025-09" db="UniProtKB">
        <authorList>
            <consortium name="Ensembl"/>
        </authorList>
    </citation>
    <scope>IDENTIFICATION</scope>
</reference>
<dbReference type="SUPFAM" id="SSF56574">
    <property type="entry name" value="Serpins"/>
    <property type="match status" value="1"/>
</dbReference>
<comment type="subunit">
    <text evidence="7">Forms a complex with the monomeric form of beta-tryptase.</text>
</comment>
<evidence type="ECO:0000256" key="1">
    <source>
        <dbReference type="ARBA" id="ARBA00004496"/>
    </source>
</evidence>
<evidence type="ECO:0000313" key="10">
    <source>
        <dbReference type="Ensembl" id="ENSSHAP00000032790.1"/>
    </source>
</evidence>
<evidence type="ECO:0000259" key="9">
    <source>
        <dbReference type="SMART" id="SM00093"/>
    </source>
</evidence>
<dbReference type="Pfam" id="PF00079">
    <property type="entry name" value="Serpin"/>
    <property type="match status" value="1"/>
</dbReference>
<dbReference type="GeneID" id="100929216"/>
<dbReference type="RefSeq" id="XP_031802049.1">
    <property type="nucleotide sequence ID" value="XM_031946189.1"/>
</dbReference>
<evidence type="ECO:0000256" key="3">
    <source>
        <dbReference type="ARBA" id="ARBA00022490"/>
    </source>
</evidence>
<dbReference type="InterPro" id="IPR042185">
    <property type="entry name" value="Serpin_sf_2"/>
</dbReference>
<name>A0A7N4V1R0_SARHA</name>
<dbReference type="PRINTS" id="PR00676">
    <property type="entry name" value="MASPIN"/>
</dbReference>
<dbReference type="Gene3D" id="2.30.39.10">
    <property type="entry name" value="Alpha-1-antitrypsin, domain 1"/>
    <property type="match status" value="1"/>
</dbReference>
<keyword evidence="6" id="KW-0007">Acetylation</keyword>
<dbReference type="FunFam" id="3.30.497.10:FF:000018">
    <property type="entry name" value="Serpin family B member 8"/>
    <property type="match status" value="1"/>
</dbReference>
<dbReference type="GeneTree" id="ENSGT00940000154835"/>
<dbReference type="FunCoup" id="A0A7N4V1R0">
    <property type="interactions" value="302"/>
</dbReference>
<dbReference type="PANTHER" id="PTHR11461">
    <property type="entry name" value="SERINE PROTEASE INHIBITOR, SERPIN"/>
    <property type="match status" value="1"/>
</dbReference>
<dbReference type="InterPro" id="IPR000215">
    <property type="entry name" value="Serpin_fam"/>
</dbReference>
<reference evidence="10 11" key="1">
    <citation type="journal article" date="2011" name="Proc. Natl. Acad. Sci. U.S.A.">
        <title>Genetic diversity and population structure of the endangered marsupial Sarcophilus harrisii (Tasmanian devil).</title>
        <authorList>
            <person name="Miller W."/>
            <person name="Hayes V.M."/>
            <person name="Ratan A."/>
            <person name="Petersen D.C."/>
            <person name="Wittekindt N.E."/>
            <person name="Miller J."/>
            <person name="Walenz B."/>
            <person name="Knight J."/>
            <person name="Qi J."/>
            <person name="Zhao F."/>
            <person name="Wang Q."/>
            <person name="Bedoya-Reina O.C."/>
            <person name="Katiyar N."/>
            <person name="Tomsho L.P."/>
            <person name="Kasson L.M."/>
            <person name="Hardie R.A."/>
            <person name="Woodbridge P."/>
            <person name="Tindall E.A."/>
            <person name="Bertelsen M.F."/>
            <person name="Dixon D."/>
            <person name="Pyecroft S."/>
            <person name="Helgen K.M."/>
            <person name="Lesk A.M."/>
            <person name="Pringle T.H."/>
            <person name="Patterson N."/>
            <person name="Zhang Y."/>
            <person name="Kreiss A."/>
            <person name="Woods G.M."/>
            <person name="Jones M.E."/>
            <person name="Schuster S.C."/>
        </authorList>
    </citation>
    <scope>NUCLEOTIDE SEQUENCE [LARGE SCALE GENOMIC DNA]</scope>
</reference>
<dbReference type="OrthoDB" id="671595at2759"/>
<dbReference type="GO" id="GO:0004867">
    <property type="term" value="F:serine-type endopeptidase inhibitor activity"/>
    <property type="evidence" value="ECO:0007669"/>
    <property type="project" value="UniProtKB-KW"/>
</dbReference>
<evidence type="ECO:0000256" key="8">
    <source>
        <dbReference type="ARBA" id="ARBA00039202"/>
    </source>
</evidence>